<dbReference type="EMBL" id="MNPL01004120">
    <property type="protein sequence ID" value="OQR76951.1"/>
    <property type="molecule type" value="Genomic_DNA"/>
</dbReference>
<dbReference type="Proteomes" id="UP000192247">
    <property type="component" value="Unassembled WGS sequence"/>
</dbReference>
<proteinExistence type="predicted"/>
<gene>
    <name evidence="1" type="ORF">BIW11_07441</name>
</gene>
<protein>
    <submittedName>
        <fullName evidence="1">Uncharacterized protein</fullName>
    </submittedName>
</protein>
<sequence length="134" mass="15206">MLKELPATIKDSILIRTTSNASFVVENLAELLVVWSRQLHHGQIIGVRIRSCSLCHFCHAGDAVCYSSVLRWLSVRVWLRLPVRGLWSLQLRTLWGIRILCGLSIPREKVGDYNVLAGVKELRLRLCTGTDKLQ</sequence>
<dbReference type="AlphaFoldDB" id="A0A1V9XU41"/>
<accession>A0A1V9XU41</accession>
<comment type="caution">
    <text evidence="1">The sequence shown here is derived from an EMBL/GenBank/DDBJ whole genome shotgun (WGS) entry which is preliminary data.</text>
</comment>
<evidence type="ECO:0000313" key="2">
    <source>
        <dbReference type="Proteomes" id="UP000192247"/>
    </source>
</evidence>
<reference evidence="1 2" key="1">
    <citation type="journal article" date="2017" name="Gigascience">
        <title>Draft genome of the honey bee ectoparasitic mite, Tropilaelaps mercedesae, is shaped by the parasitic life history.</title>
        <authorList>
            <person name="Dong X."/>
            <person name="Armstrong S.D."/>
            <person name="Xia D."/>
            <person name="Makepeace B.L."/>
            <person name="Darby A.C."/>
            <person name="Kadowaki T."/>
        </authorList>
    </citation>
    <scope>NUCLEOTIDE SEQUENCE [LARGE SCALE GENOMIC DNA]</scope>
    <source>
        <strain evidence="1">Wuxi-XJTLU</strain>
    </source>
</reference>
<dbReference type="InParanoid" id="A0A1V9XU41"/>
<evidence type="ECO:0000313" key="1">
    <source>
        <dbReference type="EMBL" id="OQR76951.1"/>
    </source>
</evidence>
<name>A0A1V9XU41_9ACAR</name>
<organism evidence="1 2">
    <name type="scientific">Tropilaelaps mercedesae</name>
    <dbReference type="NCBI Taxonomy" id="418985"/>
    <lineage>
        <taxon>Eukaryota</taxon>
        <taxon>Metazoa</taxon>
        <taxon>Ecdysozoa</taxon>
        <taxon>Arthropoda</taxon>
        <taxon>Chelicerata</taxon>
        <taxon>Arachnida</taxon>
        <taxon>Acari</taxon>
        <taxon>Parasitiformes</taxon>
        <taxon>Mesostigmata</taxon>
        <taxon>Gamasina</taxon>
        <taxon>Dermanyssoidea</taxon>
        <taxon>Laelapidae</taxon>
        <taxon>Tropilaelaps</taxon>
    </lineage>
</organism>
<keyword evidence="2" id="KW-1185">Reference proteome</keyword>